<sequence length="161" mass="17395">MLNFLRRQPLLASFRGLLFVPTSLALLASVLIFFDLSNTSRLMIILHKSKSNSNHLDVNRPPAQPMIQISLPEPAASSVLGFDVPNDHSAKGDDEAPVATDNPTEGTQSQLPEEASTAPIVKEDDEAPDTSNDRREGIESRLPEGVSTPPIGPGQMIDMIV</sequence>
<feature type="compositionally biased region" description="Basic and acidic residues" evidence="1">
    <location>
        <begin position="131"/>
        <end position="142"/>
    </location>
</feature>
<evidence type="ECO:0000313" key="3">
    <source>
        <dbReference type="EMBL" id="KAF7146902.1"/>
    </source>
</evidence>
<keyword evidence="2" id="KW-0812">Transmembrane</keyword>
<evidence type="ECO:0000256" key="2">
    <source>
        <dbReference type="SAM" id="Phobius"/>
    </source>
</evidence>
<evidence type="ECO:0008006" key="5">
    <source>
        <dbReference type="Google" id="ProtNLM"/>
    </source>
</evidence>
<proteinExistence type="predicted"/>
<evidence type="ECO:0000256" key="1">
    <source>
        <dbReference type="SAM" id="MobiDB-lite"/>
    </source>
</evidence>
<comment type="caution">
    <text evidence="3">The sequence shown here is derived from an EMBL/GenBank/DDBJ whole genome shotgun (WGS) entry which is preliminary data.</text>
</comment>
<feature type="region of interest" description="Disordered" evidence="1">
    <location>
        <begin position="78"/>
        <end position="161"/>
    </location>
</feature>
<gene>
    <name evidence="3" type="ORF">RHSIM_Rhsim03G0055800</name>
</gene>
<organism evidence="3 4">
    <name type="scientific">Rhododendron simsii</name>
    <name type="common">Sims's rhododendron</name>
    <dbReference type="NCBI Taxonomy" id="118357"/>
    <lineage>
        <taxon>Eukaryota</taxon>
        <taxon>Viridiplantae</taxon>
        <taxon>Streptophyta</taxon>
        <taxon>Embryophyta</taxon>
        <taxon>Tracheophyta</taxon>
        <taxon>Spermatophyta</taxon>
        <taxon>Magnoliopsida</taxon>
        <taxon>eudicotyledons</taxon>
        <taxon>Gunneridae</taxon>
        <taxon>Pentapetalae</taxon>
        <taxon>asterids</taxon>
        <taxon>Ericales</taxon>
        <taxon>Ericaceae</taxon>
        <taxon>Ericoideae</taxon>
        <taxon>Rhodoreae</taxon>
        <taxon>Rhododendron</taxon>
    </lineage>
</organism>
<evidence type="ECO:0000313" key="4">
    <source>
        <dbReference type="Proteomes" id="UP000626092"/>
    </source>
</evidence>
<name>A0A834H276_RHOSS</name>
<feature type="transmembrane region" description="Helical" evidence="2">
    <location>
        <begin position="12"/>
        <end position="34"/>
    </location>
</feature>
<dbReference type="EMBL" id="WJXA01000003">
    <property type="protein sequence ID" value="KAF7146902.1"/>
    <property type="molecule type" value="Genomic_DNA"/>
</dbReference>
<keyword evidence="2" id="KW-1133">Transmembrane helix</keyword>
<keyword evidence="4" id="KW-1185">Reference proteome</keyword>
<dbReference type="Proteomes" id="UP000626092">
    <property type="component" value="Unassembled WGS sequence"/>
</dbReference>
<feature type="compositionally biased region" description="Polar residues" evidence="1">
    <location>
        <begin position="101"/>
        <end position="111"/>
    </location>
</feature>
<dbReference type="AlphaFoldDB" id="A0A834H276"/>
<accession>A0A834H276</accession>
<keyword evidence="2" id="KW-0472">Membrane</keyword>
<feature type="compositionally biased region" description="Basic and acidic residues" evidence="1">
    <location>
        <begin position="85"/>
        <end position="94"/>
    </location>
</feature>
<reference evidence="3" key="1">
    <citation type="submission" date="2019-11" db="EMBL/GenBank/DDBJ databases">
        <authorList>
            <person name="Liu Y."/>
            <person name="Hou J."/>
            <person name="Li T.-Q."/>
            <person name="Guan C.-H."/>
            <person name="Wu X."/>
            <person name="Wu H.-Z."/>
            <person name="Ling F."/>
            <person name="Zhang R."/>
            <person name="Shi X.-G."/>
            <person name="Ren J.-P."/>
            <person name="Chen E.-F."/>
            <person name="Sun J.-M."/>
        </authorList>
    </citation>
    <scope>NUCLEOTIDE SEQUENCE</scope>
    <source>
        <strain evidence="3">Adult_tree_wgs_1</strain>
        <tissue evidence="3">Leaves</tissue>
    </source>
</reference>
<protein>
    <recommendedName>
        <fullName evidence="5">Transmembrane protein</fullName>
    </recommendedName>
</protein>